<dbReference type="GO" id="GO:0016779">
    <property type="term" value="F:nucleotidyltransferase activity"/>
    <property type="evidence" value="ECO:0007669"/>
    <property type="project" value="InterPro"/>
</dbReference>
<feature type="domain" description="Polymerase nucleotidyl transferase" evidence="1">
    <location>
        <begin position="42"/>
        <end position="87"/>
    </location>
</feature>
<reference evidence="3" key="1">
    <citation type="submission" date="2016-10" db="EMBL/GenBank/DDBJ databases">
        <authorList>
            <person name="Varghese N."/>
            <person name="Submissions S."/>
        </authorList>
    </citation>
    <scope>NUCLEOTIDE SEQUENCE [LARGE SCALE GENOMIC DNA]</scope>
    <source>
        <strain evidence="3">DSM 11526</strain>
    </source>
</reference>
<dbReference type="AlphaFoldDB" id="A0A1H4BWW0"/>
<organism evidence="2 3">
    <name type="scientific">Marinobacterium iners DSM 11526</name>
    <dbReference type="NCBI Taxonomy" id="1122198"/>
    <lineage>
        <taxon>Bacteria</taxon>
        <taxon>Pseudomonadati</taxon>
        <taxon>Pseudomonadota</taxon>
        <taxon>Gammaproteobacteria</taxon>
        <taxon>Oceanospirillales</taxon>
        <taxon>Oceanospirillaceae</taxon>
        <taxon>Marinobacterium</taxon>
    </lineage>
</organism>
<dbReference type="InterPro" id="IPR002934">
    <property type="entry name" value="Polymerase_NTP_transf_dom"/>
</dbReference>
<dbReference type="EMBL" id="FNRJ01000004">
    <property type="protein sequence ID" value="SEA52332.1"/>
    <property type="molecule type" value="Genomic_DNA"/>
</dbReference>
<evidence type="ECO:0000313" key="3">
    <source>
        <dbReference type="Proteomes" id="UP000242469"/>
    </source>
</evidence>
<proteinExistence type="predicted"/>
<dbReference type="SUPFAM" id="SSF81301">
    <property type="entry name" value="Nucleotidyltransferase"/>
    <property type="match status" value="1"/>
</dbReference>
<gene>
    <name evidence="2" type="ORF">SAMN02745729_10487</name>
</gene>
<dbReference type="InterPro" id="IPR043519">
    <property type="entry name" value="NT_sf"/>
</dbReference>
<evidence type="ECO:0000313" key="2">
    <source>
        <dbReference type="EMBL" id="SEA52332.1"/>
    </source>
</evidence>
<name>A0A1H4BWW0_9GAMM</name>
<evidence type="ECO:0000259" key="1">
    <source>
        <dbReference type="Pfam" id="PF01909"/>
    </source>
</evidence>
<dbReference type="CDD" id="cd05403">
    <property type="entry name" value="NT_KNTase_like"/>
    <property type="match status" value="1"/>
</dbReference>
<sequence length="328" mass="37562">MKYTIMDDFPQITAAKKYTGSQLQVLRQEIAQCLSGSEYSDAITVVTTGSYGRGEATAESDLDCFILFDRDLPAEDVISKELEAISDVMTRHIEKSAGDTGTFGPDARIRFSDMLVNIGGQHDTNESLTRRLLFLLEGTWLFNEQSFTEYRQQLLEKHIKSGSPDEQVPRFLLNDIIRYYRTIATDFEFKTSESKKSWGLRNIKLRFSRKLLYFSGIIVAAELKGLEREDKIQRALELFDQTGLQRLQGLGEELNATNEILKTYESFMAHLSQPVVRAALDKVQKEQRMQCPEYKALRTVSHEFSCALHEWLKEKYGVGHPIHHALVF</sequence>
<dbReference type="RefSeq" id="WP_091824782.1">
    <property type="nucleotide sequence ID" value="NZ_FNRJ01000004.1"/>
</dbReference>
<protein>
    <submittedName>
        <fullName evidence="2">Nucleotidyltransferase domain-containing protein</fullName>
    </submittedName>
</protein>
<dbReference type="STRING" id="1122198.SAMN02745729_10487"/>
<dbReference type="Proteomes" id="UP000242469">
    <property type="component" value="Unassembled WGS sequence"/>
</dbReference>
<accession>A0A1H4BWW0</accession>
<dbReference type="Gene3D" id="3.30.460.10">
    <property type="entry name" value="Beta Polymerase, domain 2"/>
    <property type="match status" value="1"/>
</dbReference>
<dbReference type="Pfam" id="PF01909">
    <property type="entry name" value="NTP_transf_2"/>
    <property type="match status" value="1"/>
</dbReference>
<keyword evidence="3" id="KW-1185">Reference proteome</keyword>
<keyword evidence="2" id="KW-0808">Transferase</keyword>